<gene>
    <name evidence="1" type="ORF">DERF_005606</name>
</gene>
<evidence type="ECO:0000313" key="1">
    <source>
        <dbReference type="EMBL" id="KAH9522002.1"/>
    </source>
</evidence>
<organism evidence="1 2">
    <name type="scientific">Dermatophagoides farinae</name>
    <name type="common">American house dust mite</name>
    <dbReference type="NCBI Taxonomy" id="6954"/>
    <lineage>
        <taxon>Eukaryota</taxon>
        <taxon>Metazoa</taxon>
        <taxon>Ecdysozoa</taxon>
        <taxon>Arthropoda</taxon>
        <taxon>Chelicerata</taxon>
        <taxon>Arachnida</taxon>
        <taxon>Acari</taxon>
        <taxon>Acariformes</taxon>
        <taxon>Sarcoptiformes</taxon>
        <taxon>Astigmata</taxon>
        <taxon>Psoroptidia</taxon>
        <taxon>Analgoidea</taxon>
        <taxon>Pyroglyphidae</taxon>
        <taxon>Dermatophagoidinae</taxon>
        <taxon>Dermatophagoides</taxon>
    </lineage>
</organism>
<dbReference type="Proteomes" id="UP000790347">
    <property type="component" value="Unassembled WGS sequence"/>
</dbReference>
<proteinExistence type="predicted"/>
<reference evidence="1" key="1">
    <citation type="submission" date="2013-05" db="EMBL/GenBank/DDBJ databases">
        <authorList>
            <person name="Yim A.K.Y."/>
            <person name="Chan T.F."/>
            <person name="Ji K.M."/>
            <person name="Liu X.Y."/>
            <person name="Zhou J.W."/>
            <person name="Li R.Q."/>
            <person name="Yang K.Y."/>
            <person name="Li J."/>
            <person name="Li M."/>
            <person name="Law P.T.W."/>
            <person name="Wu Y.L."/>
            <person name="Cai Z.L."/>
            <person name="Qin H."/>
            <person name="Bao Y."/>
            <person name="Leung R.K.K."/>
            <person name="Ng P.K.S."/>
            <person name="Zou J."/>
            <person name="Zhong X.J."/>
            <person name="Ran P.X."/>
            <person name="Zhong N.S."/>
            <person name="Liu Z.G."/>
            <person name="Tsui S.K.W."/>
        </authorList>
    </citation>
    <scope>NUCLEOTIDE SEQUENCE</scope>
    <source>
        <strain evidence="1">Derf</strain>
        <tissue evidence="1">Whole organism</tissue>
    </source>
</reference>
<accession>A0A922I5Q4</accession>
<dbReference type="AlphaFoldDB" id="A0A922I5Q4"/>
<dbReference type="EMBL" id="ASGP02000002">
    <property type="protein sequence ID" value="KAH9522002.1"/>
    <property type="molecule type" value="Genomic_DNA"/>
</dbReference>
<comment type="caution">
    <text evidence="1">The sequence shown here is derived from an EMBL/GenBank/DDBJ whole genome shotgun (WGS) entry which is preliminary data.</text>
</comment>
<reference evidence="1" key="2">
    <citation type="journal article" date="2022" name="Res Sq">
        <title>Comparative Genomics Reveals Insights into the Divergent Evolution of Astigmatic Mites and Household Pest Adaptations.</title>
        <authorList>
            <person name="Xiong Q."/>
            <person name="Wan A.T.-Y."/>
            <person name="Liu X.-Y."/>
            <person name="Fung C.S.-H."/>
            <person name="Xiao X."/>
            <person name="Malainual N."/>
            <person name="Hou J."/>
            <person name="Wang L."/>
            <person name="Wang M."/>
            <person name="Yang K."/>
            <person name="Cui Y."/>
            <person name="Leung E."/>
            <person name="Nong W."/>
            <person name="Shin S.-K."/>
            <person name="Au S."/>
            <person name="Jeong K.Y."/>
            <person name="Chew F.T."/>
            <person name="Hui J."/>
            <person name="Leung T.F."/>
            <person name="Tungtrongchitr A."/>
            <person name="Zhong N."/>
            <person name="Liu Z."/>
            <person name="Tsui S."/>
        </authorList>
    </citation>
    <scope>NUCLEOTIDE SEQUENCE</scope>
    <source>
        <strain evidence="1">Derf</strain>
        <tissue evidence="1">Whole organism</tissue>
    </source>
</reference>
<name>A0A922I5Q4_DERFA</name>
<evidence type="ECO:0000313" key="2">
    <source>
        <dbReference type="Proteomes" id="UP000790347"/>
    </source>
</evidence>
<protein>
    <submittedName>
        <fullName evidence="1">Uncharacterized protein</fullName>
    </submittedName>
</protein>
<keyword evidence="2" id="KW-1185">Reference proteome</keyword>
<sequence>MNRTYQFMISKLKSNEIIINCLSSIWDGQKKFFLFRINELYYELIGYNFHLINVVLYTTLHYHHHHCNSK</sequence>